<dbReference type="FunFam" id="3.30.1360.40:FF:000001">
    <property type="entry name" value="Ribosome-recycling factor"/>
    <property type="match status" value="1"/>
</dbReference>
<dbReference type="InterPro" id="IPR023584">
    <property type="entry name" value="Ribosome_recyc_fac_dom"/>
</dbReference>
<evidence type="ECO:0000313" key="7">
    <source>
        <dbReference type="Proteomes" id="UP000054350"/>
    </source>
</evidence>
<sequence>MENGAVVLGVITTKNLDKNNTNNNTTMIRTVLACSLPHATRAVAATTVPRALAAAALAASPVPWTAAPARGYAKKTDKKGASGKKGGKNDAAADEDAEAVDLDVVFDVTKMKDQLDQHIAKMRAAWEHFFLGKASPTMLDKVVVAHKKAHVPLPQVAQISLKDAHTLLVIVPDENFTKAVETAIRSSGLNLNPMPDTKNSLKVPVPKPTAELRQSLAKQVHKVAEDTKTKVRTVRQHEISRIKAFKGAGVSSDDKHALQQKFEKVVHTAIEQIDALAKTKTKEVLGQ</sequence>
<dbReference type="VEuPathDB" id="FungiDB:AMAG_15746"/>
<dbReference type="Proteomes" id="UP000054350">
    <property type="component" value="Unassembled WGS sequence"/>
</dbReference>
<dbReference type="eggNOG" id="KOG4759">
    <property type="taxonomic scope" value="Eukaryota"/>
</dbReference>
<proteinExistence type="inferred from homology"/>
<dbReference type="GO" id="GO:0005739">
    <property type="term" value="C:mitochondrion"/>
    <property type="evidence" value="ECO:0007669"/>
    <property type="project" value="TreeGrafter"/>
</dbReference>
<keyword evidence="2" id="KW-0648">Protein biosynthesis</keyword>
<evidence type="ECO:0000313" key="6">
    <source>
        <dbReference type="EMBL" id="KNE71531.1"/>
    </source>
</evidence>
<comment type="function">
    <text evidence="3">Necessary for protein synthesis in mitochondria. Functions as a ribosome recycling factor in mitochondria.</text>
</comment>
<dbReference type="GO" id="GO:0006412">
    <property type="term" value="P:translation"/>
    <property type="evidence" value="ECO:0007669"/>
    <property type="project" value="UniProtKB-KW"/>
</dbReference>
<evidence type="ECO:0000256" key="1">
    <source>
        <dbReference type="ARBA" id="ARBA00005912"/>
    </source>
</evidence>
<feature type="domain" description="Ribosome recycling factor" evidence="5">
    <location>
        <begin position="129"/>
        <end position="285"/>
    </location>
</feature>
<dbReference type="InterPro" id="IPR036191">
    <property type="entry name" value="RRF_sf"/>
</dbReference>
<reference evidence="6 7" key="1">
    <citation type="submission" date="2009-11" db="EMBL/GenBank/DDBJ databases">
        <title>Annotation of Allomyces macrogynus ATCC 38327.</title>
        <authorList>
            <consortium name="The Broad Institute Genome Sequencing Platform"/>
            <person name="Russ C."/>
            <person name="Cuomo C."/>
            <person name="Burger G."/>
            <person name="Gray M.W."/>
            <person name="Holland P.W.H."/>
            <person name="King N."/>
            <person name="Lang F.B.F."/>
            <person name="Roger A.J."/>
            <person name="Ruiz-Trillo I."/>
            <person name="Young S.K."/>
            <person name="Zeng Q."/>
            <person name="Gargeya S."/>
            <person name="Fitzgerald M."/>
            <person name="Haas B."/>
            <person name="Abouelleil A."/>
            <person name="Alvarado L."/>
            <person name="Arachchi H.M."/>
            <person name="Berlin A."/>
            <person name="Chapman S.B."/>
            <person name="Gearin G."/>
            <person name="Goldberg J."/>
            <person name="Griggs A."/>
            <person name="Gujja S."/>
            <person name="Hansen M."/>
            <person name="Heiman D."/>
            <person name="Howarth C."/>
            <person name="Larimer J."/>
            <person name="Lui A."/>
            <person name="MacDonald P.J.P."/>
            <person name="McCowen C."/>
            <person name="Montmayeur A."/>
            <person name="Murphy C."/>
            <person name="Neiman D."/>
            <person name="Pearson M."/>
            <person name="Priest M."/>
            <person name="Roberts A."/>
            <person name="Saif S."/>
            <person name="Shea T."/>
            <person name="Sisk P."/>
            <person name="Stolte C."/>
            <person name="Sykes S."/>
            <person name="Wortman J."/>
            <person name="Nusbaum C."/>
            <person name="Birren B."/>
        </authorList>
    </citation>
    <scope>NUCLEOTIDE SEQUENCE [LARGE SCALE GENOMIC DNA]</scope>
    <source>
        <strain evidence="6 7">ATCC 38327</strain>
    </source>
</reference>
<protein>
    <submittedName>
        <fullName evidence="6">Ribosome recycling factor</fullName>
    </submittedName>
</protein>
<evidence type="ECO:0000256" key="4">
    <source>
        <dbReference type="SAM" id="MobiDB-lite"/>
    </source>
</evidence>
<dbReference type="Pfam" id="PF01765">
    <property type="entry name" value="RRF"/>
    <property type="match status" value="1"/>
</dbReference>
<organism evidence="6 7">
    <name type="scientific">Allomyces macrogynus (strain ATCC 38327)</name>
    <name type="common">Allomyces javanicus var. macrogynus</name>
    <dbReference type="NCBI Taxonomy" id="578462"/>
    <lineage>
        <taxon>Eukaryota</taxon>
        <taxon>Fungi</taxon>
        <taxon>Fungi incertae sedis</taxon>
        <taxon>Blastocladiomycota</taxon>
        <taxon>Blastocladiomycetes</taxon>
        <taxon>Blastocladiales</taxon>
        <taxon>Blastocladiaceae</taxon>
        <taxon>Allomyces</taxon>
    </lineage>
</organism>
<keyword evidence="7" id="KW-1185">Reference proteome</keyword>
<accession>A0A0L0T9Y6</accession>
<comment type="similarity">
    <text evidence="1">Belongs to the RRF family.</text>
</comment>
<dbReference type="AlphaFoldDB" id="A0A0L0T9Y6"/>
<dbReference type="InterPro" id="IPR002661">
    <property type="entry name" value="Ribosome_recyc_fac"/>
</dbReference>
<gene>
    <name evidence="6" type="ORF">AMAG_15746</name>
</gene>
<evidence type="ECO:0000259" key="5">
    <source>
        <dbReference type="Pfam" id="PF01765"/>
    </source>
</evidence>
<dbReference type="Gene3D" id="3.30.1360.40">
    <property type="match status" value="1"/>
</dbReference>
<dbReference type="PANTHER" id="PTHR20982">
    <property type="entry name" value="RIBOSOME RECYCLING FACTOR"/>
    <property type="match status" value="1"/>
</dbReference>
<name>A0A0L0T9Y6_ALLM3</name>
<dbReference type="OMA" id="PRIICTR"/>
<dbReference type="Gene3D" id="1.10.132.20">
    <property type="entry name" value="Ribosome-recycling factor"/>
    <property type="match status" value="1"/>
</dbReference>
<reference evidence="7" key="2">
    <citation type="submission" date="2009-11" db="EMBL/GenBank/DDBJ databases">
        <title>The Genome Sequence of Allomyces macrogynus strain ATCC 38327.</title>
        <authorList>
            <consortium name="The Broad Institute Genome Sequencing Platform"/>
            <person name="Russ C."/>
            <person name="Cuomo C."/>
            <person name="Shea T."/>
            <person name="Young S.K."/>
            <person name="Zeng Q."/>
            <person name="Koehrsen M."/>
            <person name="Haas B."/>
            <person name="Borodovsky M."/>
            <person name="Guigo R."/>
            <person name="Alvarado L."/>
            <person name="Berlin A."/>
            <person name="Borenstein D."/>
            <person name="Chen Z."/>
            <person name="Engels R."/>
            <person name="Freedman E."/>
            <person name="Gellesch M."/>
            <person name="Goldberg J."/>
            <person name="Griggs A."/>
            <person name="Gujja S."/>
            <person name="Heiman D."/>
            <person name="Hepburn T."/>
            <person name="Howarth C."/>
            <person name="Jen D."/>
            <person name="Larson L."/>
            <person name="Lewis B."/>
            <person name="Mehta T."/>
            <person name="Park D."/>
            <person name="Pearson M."/>
            <person name="Roberts A."/>
            <person name="Saif S."/>
            <person name="Shenoy N."/>
            <person name="Sisk P."/>
            <person name="Stolte C."/>
            <person name="Sykes S."/>
            <person name="Walk T."/>
            <person name="White J."/>
            <person name="Yandava C."/>
            <person name="Burger G."/>
            <person name="Gray M.W."/>
            <person name="Holland P.W.H."/>
            <person name="King N."/>
            <person name="Lang F.B.F."/>
            <person name="Roger A.J."/>
            <person name="Ruiz-Trillo I."/>
            <person name="Lander E."/>
            <person name="Nusbaum C."/>
        </authorList>
    </citation>
    <scope>NUCLEOTIDE SEQUENCE [LARGE SCALE GENOMIC DNA]</scope>
    <source>
        <strain evidence="7">ATCC 38327</strain>
    </source>
</reference>
<dbReference type="OrthoDB" id="407355at2759"/>
<dbReference type="STRING" id="578462.A0A0L0T9Y6"/>
<feature type="region of interest" description="Disordered" evidence="4">
    <location>
        <begin position="71"/>
        <end position="93"/>
    </location>
</feature>
<dbReference type="PANTHER" id="PTHR20982:SF3">
    <property type="entry name" value="MITOCHONDRIAL RIBOSOME RECYCLING FACTOR PSEUDO 1"/>
    <property type="match status" value="1"/>
</dbReference>
<evidence type="ECO:0000256" key="2">
    <source>
        <dbReference type="ARBA" id="ARBA00022917"/>
    </source>
</evidence>
<dbReference type="SUPFAM" id="SSF55194">
    <property type="entry name" value="Ribosome recycling factor, RRF"/>
    <property type="match status" value="1"/>
</dbReference>
<evidence type="ECO:0000256" key="3">
    <source>
        <dbReference type="ARBA" id="ARBA00024909"/>
    </source>
</evidence>
<dbReference type="GO" id="GO:0043023">
    <property type="term" value="F:ribosomal large subunit binding"/>
    <property type="evidence" value="ECO:0007669"/>
    <property type="project" value="TreeGrafter"/>
</dbReference>
<dbReference type="EMBL" id="GG745372">
    <property type="protein sequence ID" value="KNE71531.1"/>
    <property type="molecule type" value="Genomic_DNA"/>
</dbReference>